<organism>
    <name type="scientific">Branchiostoma floridae</name>
    <name type="common">Florida lancelet</name>
    <name type="synonym">Amphioxus</name>
    <dbReference type="NCBI Taxonomy" id="7739"/>
    <lineage>
        <taxon>Eukaryota</taxon>
        <taxon>Metazoa</taxon>
        <taxon>Chordata</taxon>
        <taxon>Cephalochordata</taxon>
        <taxon>Leptocardii</taxon>
        <taxon>Amphioxiformes</taxon>
        <taxon>Branchiostomatidae</taxon>
        <taxon>Branchiostoma</taxon>
    </lineage>
</organism>
<dbReference type="EMBL" id="GG666490">
    <property type="protein sequence ID" value="EEN63595.1"/>
    <property type="molecule type" value="Genomic_DNA"/>
</dbReference>
<gene>
    <name evidence="1" type="ORF">BRAFLDRAFT_71463</name>
</gene>
<accession>C3Y7U0</accession>
<evidence type="ECO:0000313" key="1">
    <source>
        <dbReference type="EMBL" id="EEN63595.1"/>
    </source>
</evidence>
<protein>
    <submittedName>
        <fullName evidence="1">Uncharacterized protein</fullName>
    </submittedName>
</protein>
<name>C3Y7U0_BRAFL</name>
<dbReference type="InParanoid" id="C3Y7U0"/>
<sequence length="346" mass="37329">MSTCSATQQCSLLHSRVGALPDSASMRLHAYILGYTIVQSTTFPSRRLARLGFHAAPCLHAPQCSLTTFPSRPLAVLGVTAIPSLHTYQCNLQHSRVGALPDSASMRLHVYMLRSVASLPSRVGRWPFSVLLRSQACILTSATYNIPESAPSQTRLPCGSMSTCSAVLPHYLPESAAGRSRCYCGPKPAYLPVQPTTFPSRRLARLAFHVAPCLHAPQCSVAAFPSLPLDVLGVTAVPSLHTYQCSLLYSRVGALPDSASMWLHAYMLWKMLPCYLPESAAGRSQCTTAAAGRSNRLRSPATLQGSPVLLPLRCQLVTPVLDRHTYQHFTISKLLATRGPSHGGGV</sequence>
<proteinExistence type="predicted"/>
<reference evidence="1" key="1">
    <citation type="journal article" date="2008" name="Nature">
        <title>The amphioxus genome and the evolution of the chordate karyotype.</title>
        <authorList>
            <consortium name="US DOE Joint Genome Institute (JGI-PGF)"/>
            <person name="Putnam N.H."/>
            <person name="Butts T."/>
            <person name="Ferrier D.E.K."/>
            <person name="Furlong R.F."/>
            <person name="Hellsten U."/>
            <person name="Kawashima T."/>
            <person name="Robinson-Rechavi M."/>
            <person name="Shoguchi E."/>
            <person name="Terry A."/>
            <person name="Yu J.-K."/>
            <person name="Benito-Gutierrez E.L."/>
            <person name="Dubchak I."/>
            <person name="Garcia-Fernandez J."/>
            <person name="Gibson-Brown J.J."/>
            <person name="Grigoriev I.V."/>
            <person name="Horton A.C."/>
            <person name="de Jong P.J."/>
            <person name="Jurka J."/>
            <person name="Kapitonov V.V."/>
            <person name="Kohara Y."/>
            <person name="Kuroki Y."/>
            <person name="Lindquist E."/>
            <person name="Lucas S."/>
            <person name="Osoegawa K."/>
            <person name="Pennacchio L.A."/>
            <person name="Salamov A.A."/>
            <person name="Satou Y."/>
            <person name="Sauka-Spengler T."/>
            <person name="Schmutz J."/>
            <person name="Shin-I T."/>
            <person name="Toyoda A."/>
            <person name="Bronner-Fraser M."/>
            <person name="Fujiyama A."/>
            <person name="Holland L.Z."/>
            <person name="Holland P.W.H."/>
            <person name="Satoh N."/>
            <person name="Rokhsar D.S."/>
        </authorList>
    </citation>
    <scope>NUCLEOTIDE SEQUENCE [LARGE SCALE GENOMIC DNA]</scope>
    <source>
        <strain evidence="1">S238N-H82</strain>
        <tissue evidence="1">Testes</tissue>
    </source>
</reference>
<dbReference type="AlphaFoldDB" id="C3Y7U0"/>